<dbReference type="PANTHER" id="PTHR48086:SF3">
    <property type="entry name" value="SODIUM_PROLINE SYMPORTER"/>
    <property type="match status" value="1"/>
</dbReference>
<evidence type="ECO:0000313" key="15">
    <source>
        <dbReference type="EMBL" id="EDK13770.1"/>
    </source>
</evidence>
<evidence type="ECO:0000256" key="11">
    <source>
        <dbReference type="ARBA" id="ARBA00023201"/>
    </source>
</evidence>
<dbReference type="Proteomes" id="UP000005596">
    <property type="component" value="Unassembled WGS sequence"/>
</dbReference>
<feature type="transmembrane region" description="Helical" evidence="14">
    <location>
        <begin position="127"/>
        <end position="149"/>
    </location>
</feature>
<dbReference type="GO" id="GO:0015824">
    <property type="term" value="P:proline transport"/>
    <property type="evidence" value="ECO:0007669"/>
    <property type="project" value="TreeGrafter"/>
</dbReference>
<accession>A4NYJ0</accession>
<organism evidence="15 16">
    <name type="scientific">Haemophilus influenzae 22.4-21</name>
    <dbReference type="NCBI Taxonomy" id="375063"/>
    <lineage>
        <taxon>Bacteria</taxon>
        <taxon>Pseudomonadati</taxon>
        <taxon>Pseudomonadota</taxon>
        <taxon>Gammaproteobacteria</taxon>
        <taxon>Pasteurellales</taxon>
        <taxon>Pasteurellaceae</taxon>
        <taxon>Haemophilus</taxon>
    </lineage>
</organism>
<name>A4NYJ0_HAEIF</name>
<reference evidence="15 16" key="1">
    <citation type="journal article" date="2007" name="Genome Biol.">
        <title>Characterization and modeling of the Haemophilus influenzae core and supragenomes based on the complete genomic sequences of Rd and 12 clinical nontypeable strains.</title>
        <authorList>
            <person name="Hogg J.S."/>
            <person name="Hu F.Z."/>
            <person name="Janto B."/>
            <person name="Boissy R."/>
            <person name="Hayes J."/>
            <person name="Keefe R."/>
            <person name="Post J.C."/>
            <person name="Ehrlich G.D."/>
        </authorList>
    </citation>
    <scope>NUCLEOTIDE SEQUENCE [LARGE SCALE GENOMIC DNA]</scope>
    <source>
        <strain evidence="15 16">22.4-21</strain>
    </source>
</reference>
<dbReference type="EC" id="3.5.4.5" evidence="15"/>
<keyword evidence="6" id="KW-0769">Symport</keyword>
<comment type="catalytic activity">
    <reaction evidence="12">
        <text>L-proline(in) + Na(+)(in) = L-proline(out) + Na(+)(out)</text>
        <dbReference type="Rhea" id="RHEA:28967"/>
        <dbReference type="ChEBI" id="CHEBI:29101"/>
        <dbReference type="ChEBI" id="CHEBI:60039"/>
    </reaction>
</comment>
<dbReference type="BioCyc" id="HINF375063:G119K-1236-MONOMER"/>
<feature type="transmembrane region" description="Helical" evidence="14">
    <location>
        <begin position="6"/>
        <end position="29"/>
    </location>
</feature>
<keyword evidence="5 14" id="KW-0812">Transmembrane</keyword>
<keyword evidence="15" id="KW-0378">Hydrolase</keyword>
<dbReference type="InterPro" id="IPR001734">
    <property type="entry name" value="Na/solute_symporter"/>
</dbReference>
<dbReference type="GO" id="GO:0015193">
    <property type="term" value="F:L-proline transmembrane transporter activity"/>
    <property type="evidence" value="ECO:0007669"/>
    <property type="project" value="TreeGrafter"/>
</dbReference>
<dbReference type="EMBL" id="AAZJ01000006">
    <property type="protein sequence ID" value="EDK13770.1"/>
    <property type="molecule type" value="Genomic_DNA"/>
</dbReference>
<keyword evidence="4" id="KW-1003">Cell membrane</keyword>
<evidence type="ECO:0000256" key="7">
    <source>
        <dbReference type="ARBA" id="ARBA00022989"/>
    </source>
</evidence>
<evidence type="ECO:0000256" key="6">
    <source>
        <dbReference type="ARBA" id="ARBA00022847"/>
    </source>
</evidence>
<evidence type="ECO:0000256" key="4">
    <source>
        <dbReference type="ARBA" id="ARBA00022475"/>
    </source>
</evidence>
<gene>
    <name evidence="15" type="ORF">CGSHiR3021_04677</name>
</gene>
<dbReference type="GO" id="GO:0004126">
    <property type="term" value="F:cytidine deaminase activity"/>
    <property type="evidence" value="ECO:0007669"/>
    <property type="project" value="UniProtKB-EC"/>
</dbReference>
<dbReference type="Pfam" id="PF00474">
    <property type="entry name" value="SSF"/>
    <property type="match status" value="1"/>
</dbReference>
<evidence type="ECO:0000256" key="10">
    <source>
        <dbReference type="ARBA" id="ARBA00023136"/>
    </source>
</evidence>
<keyword evidence="11" id="KW-0739">Sodium transport</keyword>
<dbReference type="GO" id="GO:0005298">
    <property type="term" value="F:proline:sodium symporter activity"/>
    <property type="evidence" value="ECO:0007669"/>
    <property type="project" value="RHEA"/>
</dbReference>
<evidence type="ECO:0000256" key="8">
    <source>
        <dbReference type="ARBA" id="ARBA00023053"/>
    </source>
</evidence>
<evidence type="ECO:0000256" key="1">
    <source>
        <dbReference type="ARBA" id="ARBA00004651"/>
    </source>
</evidence>
<keyword evidence="8" id="KW-0915">Sodium</keyword>
<dbReference type="Gene3D" id="1.20.1730.10">
    <property type="entry name" value="Sodium/glucose cotransporter"/>
    <property type="match status" value="1"/>
</dbReference>
<sequence length="183" mass="20665">MFGFDPSLITFTIYIFGMLLIGVLAYYYTNNLSDYILGGRRLGSFVTAMSAGASDMSGWLLMGLPGAVYLSGLVEGWIAIGLTIGAYFNWLLVAGRLRVYTELNNNALTLPEYFHNRFGSSHKLLKLVSATIILVFFYYFIVLLVSWLAQNYSKIYFLWNIPPHFGTVQRQPLLTRSSEVSLR</sequence>
<dbReference type="PROSITE" id="PS50283">
    <property type="entry name" value="NA_SOLUT_SYMP_3"/>
    <property type="match status" value="1"/>
</dbReference>
<feature type="transmembrane region" description="Helical" evidence="14">
    <location>
        <begin position="67"/>
        <end position="88"/>
    </location>
</feature>
<comment type="subcellular location">
    <subcellularLocation>
        <location evidence="1">Cell membrane</location>
        <topology evidence="1">Multi-pass membrane protein</topology>
    </subcellularLocation>
</comment>
<evidence type="ECO:0000256" key="13">
    <source>
        <dbReference type="RuleBase" id="RU362091"/>
    </source>
</evidence>
<dbReference type="AlphaFoldDB" id="A4NYJ0"/>
<evidence type="ECO:0000313" key="16">
    <source>
        <dbReference type="Proteomes" id="UP000005596"/>
    </source>
</evidence>
<keyword evidence="7 14" id="KW-1133">Transmembrane helix</keyword>
<comment type="similarity">
    <text evidence="2 13">Belongs to the sodium:solute symporter (SSF) (TC 2.A.21) family.</text>
</comment>
<keyword evidence="3" id="KW-0813">Transport</keyword>
<protein>
    <submittedName>
        <fullName evidence="15">Cytidine deaminase</fullName>
        <ecNumber evidence="15">3.5.4.5</ecNumber>
    </submittedName>
</protein>
<dbReference type="PANTHER" id="PTHR48086">
    <property type="entry name" value="SODIUM/PROLINE SYMPORTER-RELATED"/>
    <property type="match status" value="1"/>
</dbReference>
<evidence type="ECO:0000256" key="2">
    <source>
        <dbReference type="ARBA" id="ARBA00006434"/>
    </source>
</evidence>
<dbReference type="InterPro" id="IPR038377">
    <property type="entry name" value="Na/Glc_symporter_sf"/>
</dbReference>
<evidence type="ECO:0000256" key="9">
    <source>
        <dbReference type="ARBA" id="ARBA00023065"/>
    </source>
</evidence>
<keyword evidence="9" id="KW-0406">Ion transport</keyword>
<proteinExistence type="inferred from homology"/>
<evidence type="ECO:0000256" key="5">
    <source>
        <dbReference type="ARBA" id="ARBA00022692"/>
    </source>
</evidence>
<dbReference type="GO" id="GO:0005886">
    <property type="term" value="C:plasma membrane"/>
    <property type="evidence" value="ECO:0007669"/>
    <property type="project" value="UniProtKB-SubCell"/>
</dbReference>
<evidence type="ECO:0000256" key="14">
    <source>
        <dbReference type="SAM" id="Phobius"/>
    </source>
</evidence>
<evidence type="ECO:0000256" key="12">
    <source>
        <dbReference type="ARBA" id="ARBA00033708"/>
    </source>
</evidence>
<keyword evidence="10 14" id="KW-0472">Membrane</keyword>
<evidence type="ECO:0000256" key="3">
    <source>
        <dbReference type="ARBA" id="ARBA00022448"/>
    </source>
</evidence>
<dbReference type="InterPro" id="IPR050277">
    <property type="entry name" value="Sodium:Solute_Symporter"/>
</dbReference>